<accession>W7M8S4</accession>
<dbReference type="HOGENOM" id="CLU_476525_0_0_1"/>
<sequence>MKGDFGPQKAGDAPFDLTLHTFESGLPDFGAFPDDPSPDPNDIAQASSGTGSRPAQMKVSDWNEVLVNNNLLNGFFIDQETEELFRARKTAFKLEPNPINSFLFSPGTLSSVLKSQIKAKAQKIVTELPLVSKVELDVRSPSLGSAMKVGLASDHDSTAGSDVGSDAGDQTSSQVSTVGSDPGDPSLPAGVPLDNLYPLWEICDDSRIRIQAISSQLQLASAQQGFSSADVKAAVDASTLSIGASASAGFATSSKSASSSTTGKATTQMHASYDFPRVRLFLDEDWISLSPDCTAALAGIKQIKSYKEVLEFYNAFGHLFVTRTKLGGCLRAIQHLTQAQQSAMGSTEDEFKASLAASFSTATASGSASSVVEKGSSSESKSASSNMNSSIAWEAQGGDTTLGNNPSLWCTTVDNSWFWRVVEQEAVAPIEYIISKIPGHEDTKALFAGILLNHLMETTPMEIPWNGASGVALGSGISSCCIVTEPSDILRQSALEVSAPVNKAISSTPDVHWHVVYDKLSMQSYLRQSFLQTVNALVGTRLYPNLVWRLGCSERAFSVVLTLRSGMHYLCD</sequence>
<evidence type="ECO:0000313" key="3">
    <source>
        <dbReference type="EMBL" id="EWG41362.1"/>
    </source>
</evidence>
<dbReference type="EMBL" id="CM000579">
    <property type="protein sequence ID" value="EWG41362.1"/>
    <property type="molecule type" value="Genomic_DNA"/>
</dbReference>
<dbReference type="Proteomes" id="UP000009096">
    <property type="component" value="Chromosome 2"/>
</dbReference>
<keyword evidence="4" id="KW-1185">Reference proteome</keyword>
<protein>
    <recommendedName>
        <fullName evidence="2">MACPF-like domain-containing protein</fullName>
    </recommendedName>
</protein>
<dbReference type="STRING" id="334819.W7M8S4"/>
<name>W7M8S4_GIBM7</name>
<dbReference type="KEGG" id="fvr:FVEG_03497"/>
<dbReference type="RefSeq" id="XP_018747553.1">
    <property type="nucleotide sequence ID" value="XM_018891096.1"/>
</dbReference>
<dbReference type="OrthoDB" id="2562973at2759"/>
<reference evidence="3 4" key="1">
    <citation type="journal article" date="2010" name="Nature">
        <title>Comparative genomics reveals mobile pathogenicity chromosomes in Fusarium.</title>
        <authorList>
            <person name="Ma L.J."/>
            <person name="van der Does H.C."/>
            <person name="Borkovich K.A."/>
            <person name="Coleman J.J."/>
            <person name="Daboussi M.J."/>
            <person name="Di Pietro A."/>
            <person name="Dufresne M."/>
            <person name="Freitag M."/>
            <person name="Grabherr M."/>
            <person name="Henrissat B."/>
            <person name="Houterman P.M."/>
            <person name="Kang S."/>
            <person name="Shim W.B."/>
            <person name="Woloshuk C."/>
            <person name="Xie X."/>
            <person name="Xu J.R."/>
            <person name="Antoniw J."/>
            <person name="Baker S.E."/>
            <person name="Bluhm B.H."/>
            <person name="Breakspear A."/>
            <person name="Brown D.W."/>
            <person name="Butchko R.A."/>
            <person name="Chapman S."/>
            <person name="Coulson R."/>
            <person name="Coutinho P.M."/>
            <person name="Danchin E.G."/>
            <person name="Diener A."/>
            <person name="Gale L.R."/>
            <person name="Gardiner D.M."/>
            <person name="Goff S."/>
            <person name="Hammond-Kosack K.E."/>
            <person name="Hilburn K."/>
            <person name="Hua-Van A."/>
            <person name="Jonkers W."/>
            <person name="Kazan K."/>
            <person name="Kodira C.D."/>
            <person name="Koehrsen M."/>
            <person name="Kumar L."/>
            <person name="Lee Y.H."/>
            <person name="Li L."/>
            <person name="Manners J.M."/>
            <person name="Miranda-Saavedra D."/>
            <person name="Mukherjee M."/>
            <person name="Park G."/>
            <person name="Park J."/>
            <person name="Park S.Y."/>
            <person name="Proctor R.H."/>
            <person name="Regev A."/>
            <person name="Ruiz-Roldan M.C."/>
            <person name="Sain D."/>
            <person name="Sakthikumar S."/>
            <person name="Sykes S."/>
            <person name="Schwartz D.C."/>
            <person name="Turgeon B.G."/>
            <person name="Wapinski I."/>
            <person name="Yoder O."/>
            <person name="Young S."/>
            <person name="Zeng Q."/>
            <person name="Zhou S."/>
            <person name="Galagan J."/>
            <person name="Cuomo C.A."/>
            <person name="Kistler H.C."/>
            <person name="Rep M."/>
        </authorList>
    </citation>
    <scope>NUCLEOTIDE SEQUENCE [LARGE SCALE GENOMIC DNA]</scope>
    <source>
        <strain evidence="4">M3125 / FGSC 7600</strain>
    </source>
</reference>
<proteinExistence type="predicted"/>
<feature type="compositionally biased region" description="Polar residues" evidence="1">
    <location>
        <begin position="168"/>
        <end position="179"/>
    </location>
</feature>
<feature type="domain" description="MACPF-like" evidence="2">
    <location>
        <begin position="209"/>
        <end position="430"/>
    </location>
</feature>
<dbReference type="Pfam" id="PF22693">
    <property type="entry name" value="MACPF_1"/>
    <property type="match status" value="1"/>
</dbReference>
<dbReference type="GeneID" id="30061625"/>
<evidence type="ECO:0000256" key="1">
    <source>
        <dbReference type="SAM" id="MobiDB-lite"/>
    </source>
</evidence>
<dbReference type="InterPro" id="IPR054586">
    <property type="entry name" value="MACPF_1_fungal"/>
</dbReference>
<dbReference type="AlphaFoldDB" id="W7M8S4"/>
<dbReference type="VEuPathDB" id="FungiDB:FVEG_03497"/>
<feature type="compositionally biased region" description="Polar residues" evidence="1">
    <location>
        <begin position="44"/>
        <end position="53"/>
    </location>
</feature>
<dbReference type="eggNOG" id="ENOG502SI6W">
    <property type="taxonomic scope" value="Eukaryota"/>
</dbReference>
<feature type="region of interest" description="Disordered" evidence="1">
    <location>
        <begin position="150"/>
        <end position="188"/>
    </location>
</feature>
<gene>
    <name evidence="3" type="ORF">FVEG_03497</name>
</gene>
<feature type="region of interest" description="Disordered" evidence="1">
    <location>
        <begin position="26"/>
        <end position="55"/>
    </location>
</feature>
<dbReference type="EMBL" id="DS022245">
    <property type="protein sequence ID" value="EWG41362.1"/>
    <property type="molecule type" value="Genomic_DNA"/>
</dbReference>
<evidence type="ECO:0000259" key="2">
    <source>
        <dbReference type="Pfam" id="PF22693"/>
    </source>
</evidence>
<organism evidence="3 4">
    <name type="scientific">Gibberella moniliformis (strain M3125 / FGSC 7600)</name>
    <name type="common">Maize ear and stalk rot fungus</name>
    <name type="synonym">Fusarium verticillioides</name>
    <dbReference type="NCBI Taxonomy" id="334819"/>
    <lineage>
        <taxon>Eukaryota</taxon>
        <taxon>Fungi</taxon>
        <taxon>Dikarya</taxon>
        <taxon>Ascomycota</taxon>
        <taxon>Pezizomycotina</taxon>
        <taxon>Sordariomycetes</taxon>
        <taxon>Hypocreomycetidae</taxon>
        <taxon>Hypocreales</taxon>
        <taxon>Nectriaceae</taxon>
        <taxon>Fusarium</taxon>
        <taxon>Fusarium fujikuroi species complex</taxon>
    </lineage>
</organism>
<evidence type="ECO:0000313" key="4">
    <source>
        <dbReference type="Proteomes" id="UP000009096"/>
    </source>
</evidence>